<dbReference type="Pfam" id="PF03625">
    <property type="entry name" value="DUF302"/>
    <property type="match status" value="1"/>
</dbReference>
<organism evidence="2 3">
    <name type="scientific">Sulfurihydrogenibium azorense (strain DSM 15241 / OCM 825 / Az-Fu1)</name>
    <dbReference type="NCBI Taxonomy" id="204536"/>
    <lineage>
        <taxon>Bacteria</taxon>
        <taxon>Pseudomonadati</taxon>
        <taxon>Aquificota</taxon>
        <taxon>Aquificia</taxon>
        <taxon>Aquificales</taxon>
        <taxon>Hydrogenothermaceae</taxon>
        <taxon>Sulfurihydrogenibium</taxon>
    </lineage>
</organism>
<dbReference type="PANTHER" id="PTHR38342:SF1">
    <property type="entry name" value="SLR5037 PROTEIN"/>
    <property type="match status" value="1"/>
</dbReference>
<dbReference type="PANTHER" id="PTHR38342">
    <property type="entry name" value="SLR5037 PROTEIN"/>
    <property type="match status" value="1"/>
</dbReference>
<dbReference type="PROSITE" id="PS51257">
    <property type="entry name" value="PROKAR_LIPOPROTEIN"/>
    <property type="match status" value="1"/>
</dbReference>
<evidence type="ECO:0000313" key="3">
    <source>
        <dbReference type="Proteomes" id="UP000001369"/>
    </source>
</evidence>
<dbReference type="SUPFAM" id="SSF103247">
    <property type="entry name" value="TT1751-like"/>
    <property type="match status" value="1"/>
</dbReference>
<gene>
    <name evidence="2" type="ordered locus">SULAZ_1686</name>
</gene>
<dbReference type="CDD" id="cd14797">
    <property type="entry name" value="DUF302"/>
    <property type="match status" value="1"/>
</dbReference>
<feature type="domain" description="DUF302" evidence="1">
    <location>
        <begin position="116"/>
        <end position="177"/>
    </location>
</feature>
<evidence type="ECO:0000259" key="1">
    <source>
        <dbReference type="Pfam" id="PF03625"/>
    </source>
</evidence>
<dbReference type="STRING" id="204536.SULAZ_1686"/>
<evidence type="ECO:0000313" key="2">
    <source>
        <dbReference type="EMBL" id="ACN98999.1"/>
    </source>
</evidence>
<dbReference type="HOGENOM" id="CLU_1288342_0_0_0"/>
<keyword evidence="3" id="KW-1185">Reference proteome</keyword>
<dbReference type="InterPro" id="IPR035923">
    <property type="entry name" value="TT1751-like_sf"/>
</dbReference>
<dbReference type="eggNOG" id="COG3439">
    <property type="taxonomic scope" value="Bacteria"/>
</dbReference>
<dbReference type="EMBL" id="CP001229">
    <property type="protein sequence ID" value="ACN98999.1"/>
    <property type="molecule type" value="Genomic_DNA"/>
</dbReference>
<accession>C1DX07</accession>
<protein>
    <submittedName>
        <fullName evidence="2">Conserved domain protein</fullName>
    </submittedName>
</protein>
<dbReference type="KEGG" id="saf:SULAZ_1686"/>
<proteinExistence type="predicted"/>
<name>C1DX07_SULAA</name>
<dbReference type="Gene3D" id="3.30.310.70">
    <property type="entry name" value="TT1751-like domain"/>
    <property type="match status" value="1"/>
</dbReference>
<dbReference type="AlphaFoldDB" id="C1DX07"/>
<dbReference type="Proteomes" id="UP000001369">
    <property type="component" value="Chromosome"/>
</dbReference>
<sequence>MSMKKFILALGSVFLFSCGGMIKDVSFETGDYLGTGYDEKPQKKITIQKESKEKQQTEKKSFLSALSSAVVSDSDDDEDMSDIYERSTNMSYQELDLLLRTELENANFKIVHVLNITNGVEEQGVKDFWKHMHIYLVCKLSECSKILKHNPQLASQFPIRVYTYEKDGRLIVGVFKPSMAIKYMGNLDAEGIKALKTLDREIKKVIDSVTK</sequence>
<dbReference type="InterPro" id="IPR005180">
    <property type="entry name" value="DUF302"/>
</dbReference>
<reference evidence="2 3" key="1">
    <citation type="journal article" date="2009" name="J. Bacteriol.">
        <title>Complete and draft genome sequences of six members of the Aquificales.</title>
        <authorList>
            <person name="Reysenbach A.L."/>
            <person name="Hamamura N."/>
            <person name="Podar M."/>
            <person name="Griffiths E."/>
            <person name="Ferreira S."/>
            <person name="Hochstein R."/>
            <person name="Heidelberg J."/>
            <person name="Johnson J."/>
            <person name="Mead D."/>
            <person name="Pohorille A."/>
            <person name="Sarmiento M."/>
            <person name="Schweighofer K."/>
            <person name="Seshadri R."/>
            <person name="Voytek M.A."/>
        </authorList>
    </citation>
    <scope>NUCLEOTIDE SEQUENCE [LARGE SCALE GENOMIC DNA]</scope>
    <source>
        <strain evidence="3">Az-Fu1 / DSM 15241 / OCM 825</strain>
    </source>
</reference>